<sequence length="84" mass="9021">MKHQTNFADRLARIDAGKANVCGTVYVGETSQTSRKTTKHRKSTSLPDLPPSRLVVMTKGGVSGLLQVALLGTGLVYYLSQTSL</sequence>
<reference evidence="2 3" key="1">
    <citation type="submission" date="2018-11" db="EMBL/GenBank/DDBJ databases">
        <title>Genomic Encyclopedia of Type Strains, Phase IV (KMG-IV): sequencing the most valuable type-strain genomes for metagenomic binning, comparative biology and taxonomic classification.</title>
        <authorList>
            <person name="Goeker M."/>
        </authorList>
    </citation>
    <scope>NUCLEOTIDE SEQUENCE [LARGE SCALE GENOMIC DNA]</scope>
    <source>
        <strain evidence="2 3">DSM 104731</strain>
    </source>
</reference>
<comment type="caution">
    <text evidence="2">The sequence shown here is derived from an EMBL/GenBank/DDBJ whole genome shotgun (WGS) entry which is preliminary data.</text>
</comment>
<protein>
    <submittedName>
        <fullName evidence="2">Uncharacterized protein</fullName>
    </submittedName>
</protein>
<dbReference type="EMBL" id="RKQK01000001">
    <property type="protein sequence ID" value="RPE71434.1"/>
    <property type="molecule type" value="Genomic_DNA"/>
</dbReference>
<gene>
    <name evidence="2" type="ORF">EDD53_0552</name>
</gene>
<dbReference type="AlphaFoldDB" id="A0A3N4VEV0"/>
<proteinExistence type="predicted"/>
<dbReference type="RefSeq" id="WP_123791650.1">
    <property type="nucleotide sequence ID" value="NZ_RKQK01000001.1"/>
</dbReference>
<organism evidence="2 3">
    <name type="scientific">Pacificibacter maritimus</name>
    <dbReference type="NCBI Taxonomy" id="762213"/>
    <lineage>
        <taxon>Bacteria</taxon>
        <taxon>Pseudomonadati</taxon>
        <taxon>Pseudomonadota</taxon>
        <taxon>Alphaproteobacteria</taxon>
        <taxon>Rhodobacterales</taxon>
        <taxon>Roseobacteraceae</taxon>
        <taxon>Pacificibacter</taxon>
    </lineage>
</organism>
<evidence type="ECO:0000256" key="1">
    <source>
        <dbReference type="SAM" id="MobiDB-lite"/>
    </source>
</evidence>
<evidence type="ECO:0000313" key="3">
    <source>
        <dbReference type="Proteomes" id="UP000269689"/>
    </source>
</evidence>
<accession>A0A3N4VEV0</accession>
<name>A0A3N4VEV0_9RHOB</name>
<keyword evidence="3" id="KW-1185">Reference proteome</keyword>
<feature type="region of interest" description="Disordered" evidence="1">
    <location>
        <begin position="30"/>
        <end position="51"/>
    </location>
</feature>
<evidence type="ECO:0000313" key="2">
    <source>
        <dbReference type="EMBL" id="RPE71434.1"/>
    </source>
</evidence>
<dbReference type="Proteomes" id="UP000269689">
    <property type="component" value="Unassembled WGS sequence"/>
</dbReference>